<feature type="binding site" evidence="5">
    <location>
        <position position="65"/>
    </location>
    <ligand>
        <name>Fe cation</name>
        <dbReference type="ChEBI" id="CHEBI:24875"/>
        <label>1</label>
    </ligand>
</feature>
<dbReference type="PANTHER" id="PTHR11431">
    <property type="entry name" value="FERRITIN"/>
    <property type="match status" value="1"/>
</dbReference>
<comment type="catalytic activity">
    <reaction evidence="6">
        <text>4 Fe(2+) + O2 + 4 H(+) = 4 Fe(3+) + 2 H2O</text>
        <dbReference type="Rhea" id="RHEA:11148"/>
        <dbReference type="ChEBI" id="CHEBI:15377"/>
        <dbReference type="ChEBI" id="CHEBI:15378"/>
        <dbReference type="ChEBI" id="CHEBI:15379"/>
        <dbReference type="ChEBI" id="CHEBI:29033"/>
        <dbReference type="ChEBI" id="CHEBI:29034"/>
        <dbReference type="EC" id="1.16.3.1"/>
    </reaction>
</comment>
<feature type="binding site" evidence="5">
    <location>
        <position position="27"/>
    </location>
    <ligand>
        <name>Fe cation</name>
        <dbReference type="ChEBI" id="CHEBI:24875"/>
        <label>1</label>
    </ligand>
</feature>
<keyword evidence="3 5" id="KW-0479">Metal-binding</keyword>
<dbReference type="CDD" id="cd01056">
    <property type="entry name" value="Euk_Ferritin"/>
    <property type="match status" value="1"/>
</dbReference>
<dbReference type="InterPro" id="IPR012347">
    <property type="entry name" value="Ferritin-like"/>
</dbReference>
<keyword evidence="9" id="KW-1185">Reference proteome</keyword>
<dbReference type="Gene3D" id="1.20.1260.10">
    <property type="match status" value="1"/>
</dbReference>
<protein>
    <recommendedName>
        <fullName evidence="6">Ferritin</fullName>
        <ecNumber evidence="6">1.16.3.1</ecNumber>
    </recommendedName>
</protein>
<dbReference type="PROSITE" id="PS50905">
    <property type="entry name" value="FERRITIN_LIKE"/>
    <property type="match status" value="1"/>
</dbReference>
<organism evidence="8 9">
    <name type="scientific">Artemia franciscana</name>
    <name type="common">Brine shrimp</name>
    <name type="synonym">Artemia sanfranciscana</name>
    <dbReference type="NCBI Taxonomy" id="6661"/>
    <lineage>
        <taxon>Eukaryota</taxon>
        <taxon>Metazoa</taxon>
        <taxon>Ecdysozoa</taxon>
        <taxon>Arthropoda</taxon>
        <taxon>Crustacea</taxon>
        <taxon>Branchiopoda</taxon>
        <taxon>Anostraca</taxon>
        <taxon>Artemiidae</taxon>
        <taxon>Artemia</taxon>
    </lineage>
</organism>
<evidence type="ECO:0000256" key="4">
    <source>
        <dbReference type="ARBA" id="ARBA00023004"/>
    </source>
</evidence>
<dbReference type="GO" id="GO:0008198">
    <property type="term" value="F:ferrous iron binding"/>
    <property type="evidence" value="ECO:0007669"/>
    <property type="project" value="TreeGrafter"/>
</dbReference>
<dbReference type="EC" id="1.16.3.1" evidence="6"/>
<dbReference type="FunFam" id="1.20.1260.10:FF:000002">
    <property type="entry name" value="Ferritin, mitochondrial"/>
    <property type="match status" value="1"/>
</dbReference>
<comment type="similarity">
    <text evidence="1 6">Belongs to the ferritin family.</text>
</comment>
<dbReference type="Proteomes" id="UP001187531">
    <property type="component" value="Unassembled WGS sequence"/>
</dbReference>
<dbReference type="EMBL" id="JAVRJZ010000015">
    <property type="protein sequence ID" value="KAK2712108.1"/>
    <property type="molecule type" value="Genomic_DNA"/>
</dbReference>
<dbReference type="GO" id="GO:0004322">
    <property type="term" value="F:ferroxidase activity"/>
    <property type="evidence" value="ECO:0007669"/>
    <property type="project" value="UniProtKB-EC"/>
</dbReference>
<evidence type="ECO:0000256" key="1">
    <source>
        <dbReference type="ARBA" id="ARBA00007513"/>
    </source>
</evidence>
<keyword evidence="4 5" id="KW-0408">Iron</keyword>
<evidence type="ECO:0000256" key="6">
    <source>
        <dbReference type="RuleBase" id="RU361145"/>
    </source>
</evidence>
<comment type="function">
    <text evidence="6">Stores iron in a soluble, non-toxic, readily available form. Important for iron homeostasis. Iron is taken up in the ferrous form and deposited as ferric hydroxides after oxidation.</text>
</comment>
<accession>A0AA88KYD1</accession>
<feature type="binding site" evidence="5">
    <location>
        <position position="62"/>
    </location>
    <ligand>
        <name>Fe cation</name>
        <dbReference type="ChEBI" id="CHEBI:24875"/>
        <label>1</label>
    </ligand>
</feature>
<gene>
    <name evidence="8" type="ORF">QYM36_010961</name>
</gene>
<keyword evidence="2 6" id="KW-0409">Iron storage</keyword>
<dbReference type="SUPFAM" id="SSF47240">
    <property type="entry name" value="Ferritin-like"/>
    <property type="match status" value="1"/>
</dbReference>
<dbReference type="Pfam" id="PF00210">
    <property type="entry name" value="Ferritin"/>
    <property type="match status" value="1"/>
</dbReference>
<reference evidence="8" key="1">
    <citation type="submission" date="2023-07" db="EMBL/GenBank/DDBJ databases">
        <title>Chromosome-level genome assembly of Artemia franciscana.</title>
        <authorList>
            <person name="Jo E."/>
        </authorList>
    </citation>
    <scope>NUCLEOTIDE SEQUENCE</scope>
    <source>
        <tissue evidence="8">Whole body</tissue>
    </source>
</reference>
<feature type="domain" description="Ferritin-like diiron" evidence="7">
    <location>
        <begin position="10"/>
        <end position="159"/>
    </location>
</feature>
<dbReference type="InterPro" id="IPR014034">
    <property type="entry name" value="Ferritin_CS"/>
</dbReference>
<dbReference type="InterPro" id="IPR009078">
    <property type="entry name" value="Ferritin-like_SF"/>
</dbReference>
<comment type="caution">
    <text evidence="8">The sequence shown here is derived from an EMBL/GenBank/DDBJ whole genome shotgun (WGS) entry which is preliminary data.</text>
</comment>
<dbReference type="PANTHER" id="PTHR11431:SF75">
    <property type="entry name" value="FERRITIN"/>
    <property type="match status" value="1"/>
</dbReference>
<proteinExistence type="inferred from homology"/>
<evidence type="ECO:0000256" key="3">
    <source>
        <dbReference type="ARBA" id="ARBA00022723"/>
    </source>
</evidence>
<dbReference type="AlphaFoldDB" id="A0AA88KYD1"/>
<sequence length="172" mass="19853">MNMSVSKCRQNFHVEVEAAINKQINLELHASYIYLSMATHFGRDDVALPGLEKFYFDSSHEERDHAEMFIKYQLSRGGRVVFANIERPTKEEWSTALEAMEYALNLEKEVNDSLLKLHQLGSNHSDPHVTDFLEGKFLDEQVESINKLSHFTTKLKRVGDGLGVYEFDKELQ</sequence>
<feature type="binding site" evidence="5">
    <location>
        <position position="107"/>
    </location>
    <ligand>
        <name>Fe cation</name>
        <dbReference type="ChEBI" id="CHEBI:24875"/>
        <label>1</label>
    </ligand>
</feature>
<dbReference type="GO" id="GO:0006879">
    <property type="term" value="P:intracellular iron ion homeostasis"/>
    <property type="evidence" value="ECO:0007669"/>
    <property type="project" value="UniProtKB-KW"/>
</dbReference>
<dbReference type="PROSITE" id="PS00204">
    <property type="entry name" value="FERRITIN_2"/>
    <property type="match status" value="1"/>
</dbReference>
<keyword evidence="6" id="KW-0560">Oxidoreductase</keyword>
<evidence type="ECO:0000259" key="7">
    <source>
        <dbReference type="PROSITE" id="PS50905"/>
    </source>
</evidence>
<dbReference type="InterPro" id="IPR009040">
    <property type="entry name" value="Ferritin-like_diiron"/>
</dbReference>
<evidence type="ECO:0000256" key="5">
    <source>
        <dbReference type="PIRSR" id="PIRSR601519-1"/>
    </source>
</evidence>
<dbReference type="GO" id="GO:0006826">
    <property type="term" value="P:iron ion transport"/>
    <property type="evidence" value="ECO:0007669"/>
    <property type="project" value="InterPro"/>
</dbReference>
<evidence type="ECO:0000256" key="2">
    <source>
        <dbReference type="ARBA" id="ARBA00022434"/>
    </source>
</evidence>
<dbReference type="GO" id="GO:0008199">
    <property type="term" value="F:ferric iron binding"/>
    <property type="evidence" value="ECO:0007669"/>
    <property type="project" value="InterPro"/>
</dbReference>
<dbReference type="GO" id="GO:0005737">
    <property type="term" value="C:cytoplasm"/>
    <property type="evidence" value="ECO:0007669"/>
    <property type="project" value="TreeGrafter"/>
</dbReference>
<evidence type="ECO:0000313" key="8">
    <source>
        <dbReference type="EMBL" id="KAK2712108.1"/>
    </source>
</evidence>
<name>A0AA88KYD1_ARTSF</name>
<dbReference type="InterPro" id="IPR001519">
    <property type="entry name" value="Ferritin"/>
</dbReference>
<dbReference type="InterPro" id="IPR008331">
    <property type="entry name" value="Ferritin_DPS_dom"/>
</dbReference>
<evidence type="ECO:0000313" key="9">
    <source>
        <dbReference type="Proteomes" id="UP001187531"/>
    </source>
</evidence>
<feature type="binding site" evidence="5">
    <location>
        <position position="141"/>
    </location>
    <ligand>
        <name>Fe cation</name>
        <dbReference type="ChEBI" id="CHEBI:24875"/>
        <label>1</label>
    </ligand>
</feature>